<evidence type="ECO:0000313" key="3">
    <source>
        <dbReference type="Proteomes" id="UP001066276"/>
    </source>
</evidence>
<gene>
    <name evidence="2" type="ORF">NDU88_005118</name>
</gene>
<dbReference type="Proteomes" id="UP001066276">
    <property type="component" value="Chromosome 8"/>
</dbReference>
<feature type="domain" description="Integrase zinc-binding" evidence="1">
    <location>
        <begin position="2"/>
        <end position="41"/>
    </location>
</feature>
<dbReference type="Gene3D" id="1.10.340.70">
    <property type="match status" value="1"/>
</dbReference>
<evidence type="ECO:0000259" key="1">
    <source>
        <dbReference type="Pfam" id="PF17921"/>
    </source>
</evidence>
<name>A0AAV7NRB0_PLEWA</name>
<dbReference type="Pfam" id="PF17921">
    <property type="entry name" value="Integrase_H2C2"/>
    <property type="match status" value="1"/>
</dbReference>
<dbReference type="AlphaFoldDB" id="A0AAV7NRB0"/>
<accession>A0AAV7NRB0</accession>
<reference evidence="2" key="1">
    <citation type="journal article" date="2022" name="bioRxiv">
        <title>Sequencing and chromosome-scale assembly of the giantPleurodeles waltlgenome.</title>
        <authorList>
            <person name="Brown T."/>
            <person name="Elewa A."/>
            <person name="Iarovenko S."/>
            <person name="Subramanian E."/>
            <person name="Araus A.J."/>
            <person name="Petzold A."/>
            <person name="Susuki M."/>
            <person name="Suzuki K.-i.T."/>
            <person name="Hayashi T."/>
            <person name="Toyoda A."/>
            <person name="Oliveira C."/>
            <person name="Osipova E."/>
            <person name="Leigh N.D."/>
            <person name="Simon A."/>
            <person name="Yun M.H."/>
        </authorList>
    </citation>
    <scope>NUCLEOTIDE SEQUENCE</scope>
    <source>
        <strain evidence="2">20211129_DDA</strain>
        <tissue evidence="2">Liver</tissue>
    </source>
</reference>
<keyword evidence="3" id="KW-1185">Reference proteome</keyword>
<proteinExistence type="predicted"/>
<organism evidence="2 3">
    <name type="scientific">Pleurodeles waltl</name>
    <name type="common">Iberian ribbed newt</name>
    <dbReference type="NCBI Taxonomy" id="8319"/>
    <lineage>
        <taxon>Eukaryota</taxon>
        <taxon>Metazoa</taxon>
        <taxon>Chordata</taxon>
        <taxon>Craniata</taxon>
        <taxon>Vertebrata</taxon>
        <taxon>Euteleostomi</taxon>
        <taxon>Amphibia</taxon>
        <taxon>Batrachia</taxon>
        <taxon>Caudata</taxon>
        <taxon>Salamandroidea</taxon>
        <taxon>Salamandridae</taxon>
        <taxon>Pleurodelinae</taxon>
        <taxon>Pleurodeles</taxon>
    </lineage>
</organism>
<dbReference type="EMBL" id="JANPWB010000012">
    <property type="protein sequence ID" value="KAJ1116913.1"/>
    <property type="molecule type" value="Genomic_DNA"/>
</dbReference>
<comment type="caution">
    <text evidence="2">The sequence shown here is derived from an EMBL/GenBank/DDBJ whole genome shotgun (WGS) entry which is preliminary data.</text>
</comment>
<sequence>MRVLELAHKGHLGIRVMKHRVREDFWLPGVDRANEHYVLDCYMSVLSGKSQVTYPSPVDPIEVKNVPWSKLAFDISGPFGVIGGAPKYALVMA</sequence>
<protein>
    <recommendedName>
        <fullName evidence="1">Integrase zinc-binding domain-containing protein</fullName>
    </recommendedName>
</protein>
<dbReference type="InterPro" id="IPR041588">
    <property type="entry name" value="Integrase_H2C2"/>
</dbReference>
<evidence type="ECO:0000313" key="2">
    <source>
        <dbReference type="EMBL" id="KAJ1116913.1"/>
    </source>
</evidence>